<dbReference type="GO" id="GO:0005506">
    <property type="term" value="F:iron ion binding"/>
    <property type="evidence" value="ECO:0007669"/>
    <property type="project" value="InterPro"/>
</dbReference>
<dbReference type="InterPro" id="IPR036396">
    <property type="entry name" value="Cyt_P450_sf"/>
</dbReference>
<evidence type="ECO:0000256" key="1">
    <source>
        <dbReference type="ARBA" id="ARBA00022617"/>
    </source>
</evidence>
<keyword evidence="2" id="KW-0479">Metal-binding</keyword>
<dbReference type="OMA" id="RESTQGC"/>
<dbReference type="SUPFAM" id="SSF48264">
    <property type="entry name" value="Cytochrome P450"/>
    <property type="match status" value="1"/>
</dbReference>
<organism evidence="5 6">
    <name type="scientific">Papaver somniferum</name>
    <name type="common">Opium poppy</name>
    <dbReference type="NCBI Taxonomy" id="3469"/>
    <lineage>
        <taxon>Eukaryota</taxon>
        <taxon>Viridiplantae</taxon>
        <taxon>Streptophyta</taxon>
        <taxon>Embryophyta</taxon>
        <taxon>Tracheophyta</taxon>
        <taxon>Spermatophyta</taxon>
        <taxon>Magnoliopsida</taxon>
        <taxon>Ranunculales</taxon>
        <taxon>Papaveraceae</taxon>
        <taxon>Papaveroideae</taxon>
        <taxon>Papaver</taxon>
    </lineage>
</organism>
<dbReference type="EMBL" id="CM010716">
    <property type="protein sequence ID" value="RZC48670.1"/>
    <property type="molecule type" value="Genomic_DNA"/>
</dbReference>
<dbReference type="GO" id="GO:0033075">
    <property type="term" value="P:isoquinoline alkaloid biosynthetic process"/>
    <property type="evidence" value="ECO:0007669"/>
    <property type="project" value="UniProtKB-ARBA"/>
</dbReference>
<evidence type="ECO:0008006" key="7">
    <source>
        <dbReference type="Google" id="ProtNLM"/>
    </source>
</evidence>
<evidence type="ECO:0000256" key="3">
    <source>
        <dbReference type="ARBA" id="ARBA00023002"/>
    </source>
</evidence>
<dbReference type="Proteomes" id="UP000316621">
    <property type="component" value="Chromosome 2"/>
</dbReference>
<dbReference type="GO" id="GO:0016705">
    <property type="term" value="F:oxidoreductase activity, acting on paired donors, with incorporation or reduction of molecular oxygen"/>
    <property type="evidence" value="ECO:0007669"/>
    <property type="project" value="InterPro"/>
</dbReference>
<evidence type="ECO:0000256" key="4">
    <source>
        <dbReference type="ARBA" id="ARBA00023004"/>
    </source>
</evidence>
<accession>A0A4Y7ILK9</accession>
<dbReference type="AlphaFoldDB" id="A0A4Y7ILK9"/>
<dbReference type="InterPro" id="IPR050651">
    <property type="entry name" value="Plant_Cytochrome_P450_Monoox"/>
</dbReference>
<reference evidence="5 6" key="1">
    <citation type="journal article" date="2018" name="Science">
        <title>The opium poppy genome and morphinan production.</title>
        <authorList>
            <person name="Guo L."/>
            <person name="Winzer T."/>
            <person name="Yang X."/>
            <person name="Li Y."/>
            <person name="Ning Z."/>
            <person name="He Z."/>
            <person name="Teodor R."/>
            <person name="Lu Y."/>
            <person name="Bowser T.A."/>
            <person name="Graham I.A."/>
            <person name="Ye K."/>
        </authorList>
    </citation>
    <scope>NUCLEOTIDE SEQUENCE [LARGE SCALE GENOMIC DNA]</scope>
    <source>
        <strain evidence="6">cv. HN1</strain>
        <tissue evidence="5">Leaves</tissue>
    </source>
</reference>
<sequence length="146" mass="16060">MGAQFINHPNMLQKAREEIDSVVGRNVRLVDESDLPNLSYLQAVFKEALCLHPPGPMLARESTQGCVIGGYSIPAKTRLNPKYWNDPLKSGPEAERFMTPEVVDGKSVLAAIIHCLDREVVSSGGSKVIDMTDRPGLTFSYDPYLA</sequence>
<keyword evidence="3" id="KW-0560">Oxidoreductase</keyword>
<protein>
    <recommendedName>
        <fullName evidence="7">Cytochrome P450</fullName>
    </recommendedName>
</protein>
<gene>
    <name evidence="5" type="ORF">C5167_017094</name>
</gene>
<keyword evidence="1" id="KW-0349">Heme</keyword>
<evidence type="ECO:0000313" key="6">
    <source>
        <dbReference type="Proteomes" id="UP000316621"/>
    </source>
</evidence>
<keyword evidence="4" id="KW-0408">Iron</keyword>
<proteinExistence type="predicted"/>
<evidence type="ECO:0000256" key="2">
    <source>
        <dbReference type="ARBA" id="ARBA00022723"/>
    </source>
</evidence>
<dbReference type="InterPro" id="IPR001128">
    <property type="entry name" value="Cyt_P450"/>
</dbReference>
<dbReference type="Pfam" id="PF00067">
    <property type="entry name" value="p450"/>
    <property type="match status" value="1"/>
</dbReference>
<dbReference type="GO" id="GO:0004497">
    <property type="term" value="F:monooxygenase activity"/>
    <property type="evidence" value="ECO:0007669"/>
    <property type="project" value="InterPro"/>
</dbReference>
<dbReference type="GO" id="GO:0020037">
    <property type="term" value="F:heme binding"/>
    <property type="evidence" value="ECO:0007669"/>
    <property type="project" value="InterPro"/>
</dbReference>
<name>A0A4Y7ILK9_PAPSO</name>
<dbReference type="PANTHER" id="PTHR47947">
    <property type="entry name" value="CYTOCHROME P450 82C3-RELATED"/>
    <property type="match status" value="1"/>
</dbReference>
<keyword evidence="6" id="KW-1185">Reference proteome</keyword>
<evidence type="ECO:0000313" key="5">
    <source>
        <dbReference type="EMBL" id="RZC48670.1"/>
    </source>
</evidence>
<dbReference type="Gramene" id="RZC48670">
    <property type="protein sequence ID" value="RZC48670"/>
    <property type="gene ID" value="C5167_017094"/>
</dbReference>
<dbReference type="Gene3D" id="1.10.630.10">
    <property type="entry name" value="Cytochrome P450"/>
    <property type="match status" value="1"/>
</dbReference>